<protein>
    <recommendedName>
        <fullName evidence="13 16">Ferrous iron transport protein B</fullName>
    </recommendedName>
</protein>
<dbReference type="Pfam" id="PF02421">
    <property type="entry name" value="FeoB_N"/>
    <property type="match status" value="1"/>
</dbReference>
<feature type="binding site" evidence="14">
    <location>
        <begin position="36"/>
        <end position="43"/>
    </location>
    <ligand>
        <name>GTP</name>
        <dbReference type="ChEBI" id="CHEBI:37565"/>
        <label>1</label>
    </ligand>
</feature>
<comment type="similarity">
    <text evidence="16">Belongs to the TRAFAC class TrmE-Era-EngA-EngB-Septin-like GTPase superfamily. FeoB GTPase (TC 9.A.8) family.</text>
</comment>
<dbReference type="InterPro" id="IPR003373">
    <property type="entry name" value="Fe2_transport_prot-B"/>
</dbReference>
<evidence type="ECO:0000256" key="2">
    <source>
        <dbReference type="ARBA" id="ARBA00004651"/>
    </source>
</evidence>
<evidence type="ECO:0000259" key="17">
    <source>
        <dbReference type="PROSITE" id="PS51711"/>
    </source>
</evidence>
<feature type="transmembrane region" description="Helical" evidence="16">
    <location>
        <begin position="381"/>
        <end position="399"/>
    </location>
</feature>
<feature type="transmembrane region" description="Helical" evidence="16">
    <location>
        <begin position="314"/>
        <end position="340"/>
    </location>
</feature>
<keyword evidence="11 14" id="KW-0342">GTP-binding</keyword>
<evidence type="ECO:0000256" key="8">
    <source>
        <dbReference type="ARBA" id="ARBA00022989"/>
    </source>
</evidence>
<dbReference type="PANTHER" id="PTHR43185">
    <property type="entry name" value="FERROUS IRON TRANSPORT PROTEIN B"/>
    <property type="match status" value="1"/>
</dbReference>
<feature type="transmembrane region" description="Helical" evidence="16">
    <location>
        <begin position="346"/>
        <end position="369"/>
    </location>
</feature>
<reference evidence="18" key="1">
    <citation type="submission" date="2019-11" db="EMBL/GenBank/DDBJ databases">
        <authorList>
            <person name="Feng L."/>
        </authorList>
    </citation>
    <scope>NUCLEOTIDE SEQUENCE</scope>
    <source>
        <strain evidence="18">ElentaLFYP107</strain>
    </source>
</reference>
<evidence type="ECO:0000256" key="14">
    <source>
        <dbReference type="PIRSR" id="PIRSR603373-1"/>
    </source>
</evidence>
<accession>A0A6N2ZS19</accession>
<organism evidence="18">
    <name type="scientific">Eggerthella lenta</name>
    <name type="common">Eubacterium lentum</name>
    <dbReference type="NCBI Taxonomy" id="84112"/>
    <lineage>
        <taxon>Bacteria</taxon>
        <taxon>Bacillati</taxon>
        <taxon>Actinomycetota</taxon>
        <taxon>Coriobacteriia</taxon>
        <taxon>Eggerthellales</taxon>
        <taxon>Eggerthellaceae</taxon>
        <taxon>Eggerthella</taxon>
    </lineage>
</organism>
<dbReference type="InterPro" id="IPR030389">
    <property type="entry name" value="G_FEOB_dom"/>
</dbReference>
<keyword evidence="8 16" id="KW-1133">Transmembrane helix</keyword>
<feature type="transmembrane region" description="Helical" evidence="16">
    <location>
        <begin position="478"/>
        <end position="498"/>
    </location>
</feature>
<name>A0A6N2ZS19_EGGLN</name>
<feature type="binding site" evidence="15">
    <location>
        <position position="48"/>
    </location>
    <ligand>
        <name>Mg(2+)</name>
        <dbReference type="ChEBI" id="CHEBI:18420"/>
        <label>2</label>
    </ligand>
</feature>
<comment type="subcellular location">
    <subcellularLocation>
        <location evidence="16">Cell inner membrane</location>
        <topology evidence="16">Multi-pass membrane protein</topology>
    </subcellularLocation>
    <subcellularLocation>
        <location evidence="2">Cell membrane</location>
        <topology evidence="2">Multi-pass membrane protein</topology>
    </subcellularLocation>
</comment>
<dbReference type="GO" id="GO:0005886">
    <property type="term" value="C:plasma membrane"/>
    <property type="evidence" value="ECO:0007669"/>
    <property type="project" value="UniProtKB-SubCell"/>
</dbReference>
<feature type="binding site" evidence="14">
    <location>
        <begin position="61"/>
        <end position="65"/>
    </location>
    <ligand>
        <name>GTP</name>
        <dbReference type="ChEBI" id="CHEBI:37565"/>
        <label>1</label>
    </ligand>
</feature>
<dbReference type="InterPro" id="IPR011642">
    <property type="entry name" value="Gate_dom"/>
</dbReference>
<dbReference type="GO" id="GO:0005525">
    <property type="term" value="F:GTP binding"/>
    <property type="evidence" value="ECO:0007669"/>
    <property type="project" value="UniProtKB-KW"/>
</dbReference>
<keyword evidence="12 16" id="KW-0472">Membrane</keyword>
<evidence type="ECO:0000313" key="18">
    <source>
        <dbReference type="EMBL" id="VYT82191.1"/>
    </source>
</evidence>
<feature type="transmembrane region" description="Helical" evidence="16">
    <location>
        <begin position="446"/>
        <end position="472"/>
    </location>
</feature>
<keyword evidence="10" id="KW-0406">Ion transport</keyword>
<proteinExistence type="inferred from homology"/>
<evidence type="ECO:0000256" key="16">
    <source>
        <dbReference type="RuleBase" id="RU362098"/>
    </source>
</evidence>
<feature type="transmembrane region" description="Helical" evidence="16">
    <location>
        <begin position="677"/>
        <end position="699"/>
    </location>
</feature>
<dbReference type="EMBL" id="CACRTT010000006">
    <property type="protein sequence ID" value="VYT82191.1"/>
    <property type="molecule type" value="Genomic_DNA"/>
</dbReference>
<dbReference type="Gene3D" id="3.40.50.300">
    <property type="entry name" value="P-loop containing nucleotide triphosphate hydrolases"/>
    <property type="match status" value="1"/>
</dbReference>
<feature type="transmembrane region" description="Helical" evidence="16">
    <location>
        <begin position="602"/>
        <end position="623"/>
    </location>
</feature>
<feature type="binding site" evidence="14">
    <location>
        <begin position="142"/>
        <end position="145"/>
    </location>
    <ligand>
        <name>GTP</name>
        <dbReference type="ChEBI" id="CHEBI:37565"/>
        <label>1</label>
    </ligand>
</feature>
<evidence type="ECO:0000256" key="11">
    <source>
        <dbReference type="ARBA" id="ARBA00023134"/>
    </source>
</evidence>
<evidence type="ECO:0000256" key="9">
    <source>
        <dbReference type="ARBA" id="ARBA00023004"/>
    </source>
</evidence>
<comment type="function">
    <text evidence="1 16">Probable transporter of a GTP-driven Fe(2+) uptake system.</text>
</comment>
<sequence>MSAREAVLEELDAAVSAPSGAAVVSGAPTCSVALLGQPNSGKSTLFNALTGSRQRVGNWPGKTVEKKEGGFSRGGVDYAVCDLPGTYSLSANSEEEVVTRDYIASGRADVVCVLADASQLERSLYMLADFAGVDCACMLVLNLMDVAEAQGKRIDAKVLERRLGIPVVPFVAADRAHCDLFYQALDRAIADPHALDATALAEACRVEFGAVYDDVRALVPERSVGALTPAWLTGKLLEGDVPVRALVDEALDERDRARLAAALEPIEHGVQRGGTCKFSWIDGVLDGAVRGSRTRSTLSRFDRIATGSRWGKPLAIGIILVGLLATFVPAMPIMAVGGLFSLIGEYAAAGLVALGAPAVLGSFVSGVLFDSLRFATMMVGFVFGINLVFGALEEVGYMARISYVFDSTMARFGLQGKSIMPFVVCLGCTIGGASGTRVIDSWGQRVLTVAMAWAVPCASTWGVVPVLAVAFFGPWSPVVVVAIFLTSLLLMYLVGKLFGPHLVSGDERAGLVMELPPYHAPRWKNVFSTAIARSKHVFKRAVRVVFIVTAVVWLLVYSPDGNPQNTALYAIGEAIEPVTSFFGLGWQTFMAYLCAMAIKESALGVLSGLFLGTGTLTTAVGGMGPVAADIGQVMASAISQPEALAFMFAFTFNVPCMASVAATYGETHSGKWTALMIAFYFCASLALAFVVFHVSSLFLG</sequence>
<feature type="transmembrane region" description="Helical" evidence="16">
    <location>
        <begin position="578"/>
        <end position="595"/>
    </location>
</feature>
<feature type="binding site" evidence="14">
    <location>
        <begin position="82"/>
        <end position="85"/>
    </location>
    <ligand>
        <name>GTP</name>
        <dbReference type="ChEBI" id="CHEBI:37565"/>
        <label>1</label>
    </ligand>
</feature>
<feature type="binding site" evidence="15">
    <location>
        <position position="51"/>
    </location>
    <ligand>
        <name>Mg(2+)</name>
        <dbReference type="ChEBI" id="CHEBI:18420"/>
        <label>2</label>
    </ligand>
</feature>
<evidence type="ECO:0000256" key="3">
    <source>
        <dbReference type="ARBA" id="ARBA00022448"/>
    </source>
</evidence>
<dbReference type="GO" id="GO:0046872">
    <property type="term" value="F:metal ion binding"/>
    <property type="evidence" value="ECO:0007669"/>
    <property type="project" value="UniProtKB-KW"/>
</dbReference>
<keyword evidence="5 16" id="KW-0410">Iron transport</keyword>
<keyword evidence="3 16" id="KW-0813">Transport</keyword>
<dbReference type="InterPro" id="IPR027417">
    <property type="entry name" value="P-loop_NTPase"/>
</dbReference>
<evidence type="ECO:0000256" key="1">
    <source>
        <dbReference type="ARBA" id="ARBA00003926"/>
    </source>
</evidence>
<evidence type="ECO:0000256" key="10">
    <source>
        <dbReference type="ARBA" id="ARBA00023065"/>
    </source>
</evidence>
<feature type="transmembrane region" description="Helical" evidence="16">
    <location>
        <begin position="541"/>
        <end position="558"/>
    </location>
</feature>
<dbReference type="PANTHER" id="PTHR43185:SF1">
    <property type="entry name" value="FE(2+) TRANSPORTER FEOB"/>
    <property type="match status" value="1"/>
</dbReference>
<dbReference type="RefSeq" id="WP_009608168.1">
    <property type="nucleotide sequence ID" value="NZ_AP031442.1"/>
</dbReference>
<feature type="binding site" evidence="15">
    <location>
        <position position="50"/>
    </location>
    <ligand>
        <name>Mg(2+)</name>
        <dbReference type="ChEBI" id="CHEBI:18420"/>
        <label>2</label>
    </ligand>
</feature>
<dbReference type="InterPro" id="IPR050860">
    <property type="entry name" value="FeoB_GTPase"/>
</dbReference>
<evidence type="ECO:0000256" key="7">
    <source>
        <dbReference type="ARBA" id="ARBA00022741"/>
    </source>
</evidence>
<keyword evidence="9 16" id="KW-0408">Iron</keyword>
<dbReference type="SUPFAM" id="SSF52540">
    <property type="entry name" value="P-loop containing nucleoside triphosphate hydrolases"/>
    <property type="match status" value="1"/>
</dbReference>
<dbReference type="GO" id="GO:0015093">
    <property type="term" value="F:ferrous iron transmembrane transporter activity"/>
    <property type="evidence" value="ECO:0007669"/>
    <property type="project" value="UniProtKB-UniRule"/>
</dbReference>
<feature type="transmembrane region" description="Helical" evidence="16">
    <location>
        <begin position="643"/>
        <end position="665"/>
    </location>
</feature>
<evidence type="ECO:0000256" key="4">
    <source>
        <dbReference type="ARBA" id="ARBA00022475"/>
    </source>
</evidence>
<dbReference type="AlphaFoldDB" id="A0A6N2ZS19"/>
<dbReference type="NCBIfam" id="TIGR00437">
    <property type="entry name" value="feoB"/>
    <property type="match status" value="1"/>
</dbReference>
<keyword evidence="7 14" id="KW-0547">Nucleotide-binding</keyword>
<dbReference type="CDD" id="cd01879">
    <property type="entry name" value="FeoB"/>
    <property type="match status" value="1"/>
</dbReference>
<dbReference type="InterPro" id="IPR011640">
    <property type="entry name" value="Fe2_transport_prot_B_C"/>
</dbReference>
<keyword evidence="15" id="KW-0460">Magnesium</keyword>
<evidence type="ECO:0000256" key="5">
    <source>
        <dbReference type="ARBA" id="ARBA00022496"/>
    </source>
</evidence>
<keyword evidence="6 16" id="KW-0812">Transmembrane</keyword>
<evidence type="ECO:0000256" key="12">
    <source>
        <dbReference type="ARBA" id="ARBA00023136"/>
    </source>
</evidence>
<dbReference type="Pfam" id="PF07670">
    <property type="entry name" value="Gate"/>
    <property type="match status" value="2"/>
</dbReference>
<evidence type="ECO:0000256" key="13">
    <source>
        <dbReference type="NCBIfam" id="TIGR00437"/>
    </source>
</evidence>
<evidence type="ECO:0000256" key="6">
    <source>
        <dbReference type="ARBA" id="ARBA00022692"/>
    </source>
</evidence>
<feature type="domain" description="FeoB-type G" evidence="17">
    <location>
        <begin position="29"/>
        <end position="191"/>
    </location>
</feature>
<evidence type="ECO:0000256" key="15">
    <source>
        <dbReference type="PIRSR" id="PIRSR603373-2"/>
    </source>
</evidence>
<keyword evidence="15" id="KW-0479">Metal-binding</keyword>
<feature type="transmembrane region" description="Helical" evidence="16">
    <location>
        <begin position="419"/>
        <end position="439"/>
    </location>
</feature>
<keyword evidence="4" id="KW-1003">Cell membrane</keyword>
<dbReference type="Pfam" id="PF07664">
    <property type="entry name" value="FeoB_C"/>
    <property type="match status" value="1"/>
</dbReference>
<dbReference type="PROSITE" id="PS51711">
    <property type="entry name" value="G_FEOB"/>
    <property type="match status" value="1"/>
</dbReference>
<feature type="binding site" evidence="15">
    <location>
        <position position="47"/>
    </location>
    <ligand>
        <name>Mg(2+)</name>
        <dbReference type="ChEBI" id="CHEBI:18420"/>
        <label>2</label>
    </ligand>
</feature>
<feature type="binding site" evidence="14">
    <location>
        <begin position="171"/>
        <end position="173"/>
    </location>
    <ligand>
        <name>GTP</name>
        <dbReference type="ChEBI" id="CHEBI:37565"/>
        <label>1</label>
    </ligand>
</feature>
<gene>
    <name evidence="18" type="primary">feoB_3</name>
    <name evidence="18" type="ORF">ELLFYP107_01634</name>
</gene>